<sequence length="118" mass="13312">MKKIFLALALLFTAFVSAQDTNNPIIEKKGNLLEATFFHDNGQVAQTGFFTKNNKLQGVWTKYDIVGKKLAVGKYNKGVKVGKWFFWSDNNLSEVDYSNNAIVTVNTWNNKSTIATRD</sequence>
<evidence type="ECO:0000313" key="3">
    <source>
        <dbReference type="Proteomes" id="UP000605013"/>
    </source>
</evidence>
<dbReference type="Gene3D" id="2.20.110.10">
    <property type="entry name" value="Histone H3 K4-specific methyltransferase SET7/9 N-terminal domain"/>
    <property type="match status" value="1"/>
</dbReference>
<protein>
    <submittedName>
        <fullName evidence="2">Nicotinic acid mononucleotide adenyltransferase</fullName>
    </submittedName>
</protein>
<feature type="chain" id="PRO_5045520028" evidence="1">
    <location>
        <begin position="19"/>
        <end position="118"/>
    </location>
</feature>
<evidence type="ECO:0000256" key="1">
    <source>
        <dbReference type="SAM" id="SignalP"/>
    </source>
</evidence>
<dbReference type="Proteomes" id="UP000605013">
    <property type="component" value="Unassembled WGS sequence"/>
</dbReference>
<keyword evidence="3" id="KW-1185">Reference proteome</keyword>
<evidence type="ECO:0000313" key="2">
    <source>
        <dbReference type="EMBL" id="MBL7560586.1"/>
    </source>
</evidence>
<comment type="caution">
    <text evidence="2">The sequence shown here is derived from an EMBL/GenBank/DDBJ whole genome shotgun (WGS) entry which is preliminary data.</text>
</comment>
<gene>
    <name evidence="2" type="ORF">JAO71_12330</name>
</gene>
<dbReference type="RefSeq" id="WP_203001066.1">
    <property type="nucleotide sequence ID" value="NZ_JAEMEF010000011.1"/>
</dbReference>
<accession>A0ABS1WN81</accession>
<proteinExistence type="predicted"/>
<reference evidence="2 3" key="1">
    <citation type="submission" date="2020-12" db="EMBL/GenBank/DDBJ databases">
        <title>Olleya sediminilitoris sp. nov., isolated from a tidal flat.</title>
        <authorList>
            <person name="Park S."/>
            <person name="Yoon J.-H."/>
        </authorList>
    </citation>
    <scope>NUCLEOTIDE SEQUENCE [LARGE SCALE GENOMIC DNA]</scope>
    <source>
        <strain evidence="2 3">YSTF-M6</strain>
    </source>
</reference>
<name>A0ABS1WN81_9FLAO</name>
<feature type="signal peptide" evidence="1">
    <location>
        <begin position="1"/>
        <end position="18"/>
    </location>
</feature>
<keyword evidence="1" id="KW-0732">Signal</keyword>
<organism evidence="2 3">
    <name type="scientific">Olleya sediminilitoris</name>
    <dbReference type="NCBI Taxonomy" id="2795739"/>
    <lineage>
        <taxon>Bacteria</taxon>
        <taxon>Pseudomonadati</taxon>
        <taxon>Bacteroidota</taxon>
        <taxon>Flavobacteriia</taxon>
        <taxon>Flavobacteriales</taxon>
        <taxon>Flavobacteriaceae</taxon>
    </lineage>
</organism>
<dbReference type="SUPFAM" id="SSF82185">
    <property type="entry name" value="Histone H3 K4-specific methyltransferase SET7/9 N-terminal domain"/>
    <property type="match status" value="1"/>
</dbReference>
<dbReference type="EMBL" id="JAEMEF010000011">
    <property type="protein sequence ID" value="MBL7560586.1"/>
    <property type="molecule type" value="Genomic_DNA"/>
</dbReference>